<dbReference type="InterPro" id="IPR001387">
    <property type="entry name" value="Cro/C1-type_HTH"/>
</dbReference>
<proteinExistence type="predicted"/>
<evidence type="ECO:0000313" key="3">
    <source>
        <dbReference type="Proteomes" id="UP001500603"/>
    </source>
</evidence>
<dbReference type="EMBL" id="BAABJM010000001">
    <property type="protein sequence ID" value="GAA5048493.1"/>
    <property type="molecule type" value="Genomic_DNA"/>
</dbReference>
<accession>A0ABP9K1M0</accession>
<dbReference type="Proteomes" id="UP001500603">
    <property type="component" value="Unassembled WGS sequence"/>
</dbReference>
<dbReference type="Pfam" id="PF19054">
    <property type="entry name" value="DUF5753"/>
    <property type="match status" value="1"/>
</dbReference>
<dbReference type="CDD" id="cd00093">
    <property type="entry name" value="HTH_XRE"/>
    <property type="match status" value="1"/>
</dbReference>
<dbReference type="Gene3D" id="1.10.260.40">
    <property type="entry name" value="lambda repressor-like DNA-binding domains"/>
    <property type="match status" value="1"/>
</dbReference>
<evidence type="ECO:0000259" key="1">
    <source>
        <dbReference type="PROSITE" id="PS50943"/>
    </source>
</evidence>
<reference evidence="3" key="1">
    <citation type="journal article" date="2019" name="Int. J. Syst. Evol. Microbiol.">
        <title>The Global Catalogue of Microorganisms (GCM) 10K type strain sequencing project: providing services to taxonomists for standard genome sequencing and annotation.</title>
        <authorList>
            <consortium name="The Broad Institute Genomics Platform"/>
            <consortium name="The Broad Institute Genome Sequencing Center for Infectious Disease"/>
            <person name="Wu L."/>
            <person name="Ma J."/>
        </authorList>
    </citation>
    <scope>NUCLEOTIDE SEQUENCE [LARGE SCALE GENOMIC DNA]</scope>
    <source>
        <strain evidence="3">JCM 18298</strain>
    </source>
</reference>
<keyword evidence="3" id="KW-1185">Reference proteome</keyword>
<comment type="caution">
    <text evidence="2">The sequence shown here is derived from an EMBL/GenBank/DDBJ whole genome shotgun (WGS) entry which is preliminary data.</text>
</comment>
<protein>
    <submittedName>
        <fullName evidence="2">Helix-turn-helix transcriptional regulator</fullName>
    </submittedName>
</protein>
<organism evidence="2 3">
    <name type="scientific">Nocardia callitridis</name>
    <dbReference type="NCBI Taxonomy" id="648753"/>
    <lineage>
        <taxon>Bacteria</taxon>
        <taxon>Bacillati</taxon>
        <taxon>Actinomycetota</taxon>
        <taxon>Actinomycetes</taxon>
        <taxon>Mycobacteriales</taxon>
        <taxon>Nocardiaceae</taxon>
        <taxon>Nocardia</taxon>
    </lineage>
</organism>
<dbReference type="Pfam" id="PF13560">
    <property type="entry name" value="HTH_31"/>
    <property type="match status" value="1"/>
</dbReference>
<name>A0ABP9K1M0_9NOCA</name>
<dbReference type="PROSITE" id="PS50943">
    <property type="entry name" value="HTH_CROC1"/>
    <property type="match status" value="1"/>
</dbReference>
<gene>
    <name evidence="2" type="ORF">GCM10023318_16320</name>
</gene>
<sequence>MPEIESTVPRRQLGRYLRELRQESGLTISEAADLIERGSSTLQRLEKGTADRVRVLDVEALCRIYDADDTTTAALTGLAQQAKVKSWWHEFGDLIPENFDVYMGLEAAARSFTSYHVELVPGLLQTADYARALIKIGFPAESEVDHARRVQMRTRRQTLITRRTRPAIMNVVLQESILHRVIGGRRVMSTQLRHLADVSTRPNIELRVLPFTAGMPGGRLTGQFIILDFGHGVRGGTQEPRVAYVPSHTGDMYLEKEHDLHRYDQAHGAILSAALDAVSSRDRLRQAAREFDREC</sequence>
<feature type="domain" description="HTH cro/C1-type" evidence="1">
    <location>
        <begin position="17"/>
        <end position="75"/>
    </location>
</feature>
<dbReference type="RefSeq" id="WP_345494441.1">
    <property type="nucleotide sequence ID" value="NZ_BAABJM010000001.1"/>
</dbReference>
<evidence type="ECO:0000313" key="2">
    <source>
        <dbReference type="EMBL" id="GAA5048493.1"/>
    </source>
</evidence>
<dbReference type="SMART" id="SM00530">
    <property type="entry name" value="HTH_XRE"/>
    <property type="match status" value="1"/>
</dbReference>
<dbReference type="InterPro" id="IPR043917">
    <property type="entry name" value="DUF5753"/>
</dbReference>
<dbReference type="InterPro" id="IPR010982">
    <property type="entry name" value="Lambda_DNA-bd_dom_sf"/>
</dbReference>
<dbReference type="SUPFAM" id="SSF47413">
    <property type="entry name" value="lambda repressor-like DNA-binding domains"/>
    <property type="match status" value="1"/>
</dbReference>